<dbReference type="CDD" id="cd07062">
    <property type="entry name" value="Peptidase_S66_mccF_like"/>
    <property type="match status" value="1"/>
</dbReference>
<dbReference type="InterPro" id="IPR029062">
    <property type="entry name" value="Class_I_gatase-like"/>
</dbReference>
<feature type="domain" description="LD-carboxypeptidase C-terminal" evidence="4">
    <location>
        <begin position="213"/>
        <end position="339"/>
    </location>
</feature>
<dbReference type="InterPro" id="IPR040449">
    <property type="entry name" value="Peptidase_S66_N"/>
</dbReference>
<keyword evidence="5" id="KW-0645">Protease</keyword>
<keyword evidence="5" id="KW-0121">Carboxypeptidase</keyword>
<dbReference type="InterPro" id="IPR003507">
    <property type="entry name" value="S66_fam"/>
</dbReference>
<dbReference type="SUPFAM" id="SSF141986">
    <property type="entry name" value="LD-carboxypeptidase A C-terminal domain-like"/>
    <property type="match status" value="1"/>
</dbReference>
<evidence type="ECO:0000259" key="3">
    <source>
        <dbReference type="Pfam" id="PF02016"/>
    </source>
</evidence>
<evidence type="ECO:0000313" key="5">
    <source>
        <dbReference type="EMBL" id="ADU22238.1"/>
    </source>
</evidence>
<dbReference type="Proteomes" id="UP000006919">
    <property type="component" value="Chromosome"/>
</dbReference>
<comment type="similarity">
    <text evidence="1">Belongs to the peptidase S66 family.</text>
</comment>
<proteinExistence type="inferred from homology"/>
<dbReference type="PANTHER" id="PTHR30237:SF4">
    <property type="entry name" value="LD-CARBOXYPEPTIDASE C-TERMINAL DOMAIN-CONTAINING PROTEIN"/>
    <property type="match status" value="1"/>
</dbReference>
<dbReference type="Gene3D" id="3.40.50.10740">
    <property type="entry name" value="Class I glutamine amidotransferase-like"/>
    <property type="match status" value="1"/>
</dbReference>
<organism evidence="5 6">
    <name type="scientific">Ruminococcus albus (strain ATCC 27210 / DSM 20455 / JCM 14654 / NCDO 2250 / 7)</name>
    <dbReference type="NCBI Taxonomy" id="697329"/>
    <lineage>
        <taxon>Bacteria</taxon>
        <taxon>Bacillati</taxon>
        <taxon>Bacillota</taxon>
        <taxon>Clostridia</taxon>
        <taxon>Eubacteriales</taxon>
        <taxon>Oscillospiraceae</taxon>
        <taxon>Ruminococcus</taxon>
    </lineage>
</organism>
<dbReference type="Pfam" id="PF17676">
    <property type="entry name" value="Peptidase_S66C"/>
    <property type="match status" value="1"/>
</dbReference>
<dbReference type="HOGENOM" id="CLU_034346_1_0_9"/>
<dbReference type="EMBL" id="CP002403">
    <property type="protein sequence ID" value="ADU22238.1"/>
    <property type="molecule type" value="Genomic_DNA"/>
</dbReference>
<dbReference type="InterPro" id="IPR040921">
    <property type="entry name" value="Peptidase_S66C"/>
</dbReference>
<sequence>MLIPSRLKKGSKIAIVSLSWGILGDPSSSFCIDLGVKRMKEMGLEPVFMPNALKGEKFIQDNPDARASDLKAAFADKNIDGIFCAIGGNDTFRTLPFLIDDPEFVKLVHEHPKVFMGYSDTTVNHLMFYKLGLQTYYGPSFLDNFADYGKDMLEYTKESVKTLFYGHTLSEIHPAPLWFENRKDFSESQLGVPRISHKEEHGFELLQGDEGFSGELIGGCLESISDLLTGDCHSEEKVICDRYGIFPEKDELHGKVLFIETCEECPSPEKFAYELEQLKKRGVFEAVNGVIVGKPYDEIYYEEYKPVLKRVIDDPALPILYNVNFGHSHPKTILPYGAGVICLRGRIVFT</sequence>
<evidence type="ECO:0000259" key="4">
    <source>
        <dbReference type="Pfam" id="PF17676"/>
    </source>
</evidence>
<dbReference type="Gene3D" id="3.50.30.60">
    <property type="entry name" value="LD-carboxypeptidase A C-terminal domain-like"/>
    <property type="match status" value="1"/>
</dbReference>
<evidence type="ECO:0000256" key="2">
    <source>
        <dbReference type="ARBA" id="ARBA00022801"/>
    </source>
</evidence>
<dbReference type="eggNOG" id="COG1619">
    <property type="taxonomic scope" value="Bacteria"/>
</dbReference>
<name>E6UIX2_RUMA7</name>
<dbReference type="KEGG" id="ral:Rumal_1740"/>
<dbReference type="AlphaFoldDB" id="E6UIX2"/>
<dbReference type="OrthoDB" id="9807329at2"/>
<evidence type="ECO:0000256" key="1">
    <source>
        <dbReference type="ARBA" id="ARBA00010233"/>
    </source>
</evidence>
<reference evidence="5 6" key="1">
    <citation type="journal article" date="2011" name="J. Bacteriol.">
        <title>Complete genome of the cellulolytic ruminal bacterium Ruminococcus albus 7.</title>
        <authorList>
            <person name="Suen G."/>
            <person name="Stevenson D.M."/>
            <person name="Bruce D.C."/>
            <person name="Chertkov O."/>
            <person name="Copeland A."/>
            <person name="Cheng J.F."/>
            <person name="Detter C."/>
            <person name="Detter J.C."/>
            <person name="Goodwin L.A."/>
            <person name="Han C.S."/>
            <person name="Hauser L.J."/>
            <person name="Ivanova N.N."/>
            <person name="Kyrpides N.C."/>
            <person name="Land M.L."/>
            <person name="Lapidus A."/>
            <person name="Lucas S."/>
            <person name="Ovchinnikova G."/>
            <person name="Pitluck S."/>
            <person name="Tapia R."/>
            <person name="Woyke T."/>
            <person name="Boyum J."/>
            <person name="Mead D."/>
            <person name="Weimer P.J."/>
        </authorList>
    </citation>
    <scope>NUCLEOTIDE SEQUENCE [LARGE SCALE GENOMIC DNA]</scope>
    <source>
        <strain evidence="6">ATCC 27210 / DSM 20455 / JCM 14654 / NCDO 2250 / 7</strain>
    </source>
</reference>
<dbReference type="STRING" id="697329.Rumal_1740"/>
<dbReference type="PIRSF" id="PIRSF028757">
    <property type="entry name" value="LD-carboxypeptidase"/>
    <property type="match status" value="1"/>
</dbReference>
<dbReference type="RefSeq" id="WP_013498403.1">
    <property type="nucleotide sequence ID" value="NC_014833.1"/>
</dbReference>
<accession>E6UIX2</accession>
<keyword evidence="2" id="KW-0378">Hydrolase</keyword>
<dbReference type="PANTHER" id="PTHR30237">
    <property type="entry name" value="MURAMOYLTETRAPEPTIDE CARBOXYPEPTIDASE"/>
    <property type="match status" value="1"/>
</dbReference>
<dbReference type="SUPFAM" id="SSF52317">
    <property type="entry name" value="Class I glutamine amidotransferase-like"/>
    <property type="match status" value="1"/>
</dbReference>
<dbReference type="InterPro" id="IPR027478">
    <property type="entry name" value="LdcA_N"/>
</dbReference>
<dbReference type="Pfam" id="PF02016">
    <property type="entry name" value="Peptidase_S66"/>
    <property type="match status" value="1"/>
</dbReference>
<gene>
    <name evidence="5" type="ordered locus">Rumal_1740</name>
</gene>
<evidence type="ECO:0000313" key="6">
    <source>
        <dbReference type="Proteomes" id="UP000006919"/>
    </source>
</evidence>
<dbReference type="GO" id="GO:0004180">
    <property type="term" value="F:carboxypeptidase activity"/>
    <property type="evidence" value="ECO:0007669"/>
    <property type="project" value="UniProtKB-KW"/>
</dbReference>
<dbReference type="InterPro" id="IPR027461">
    <property type="entry name" value="Carboxypeptidase_A_C_sf"/>
</dbReference>
<feature type="domain" description="LD-carboxypeptidase N-terminal" evidence="3">
    <location>
        <begin position="13"/>
        <end position="138"/>
    </location>
</feature>
<protein>
    <submittedName>
        <fullName evidence="5">Peptidase U61 LD-carboxypeptidase A</fullName>
    </submittedName>
</protein>